<proteinExistence type="predicted"/>
<protein>
    <submittedName>
        <fullName evidence="2">Uncharacterized protein</fullName>
    </submittedName>
</protein>
<dbReference type="RefSeq" id="WP_092105295.1">
    <property type="nucleotide sequence ID" value="NZ_FOOT01000012.1"/>
</dbReference>
<name>A0A1I2Z7N6_9BACT</name>
<dbReference type="AlphaFoldDB" id="A0A1I2Z7N6"/>
<dbReference type="EMBL" id="FOOT01000012">
    <property type="protein sequence ID" value="SFH33506.1"/>
    <property type="molecule type" value="Genomic_DNA"/>
</dbReference>
<feature type="region of interest" description="Disordered" evidence="1">
    <location>
        <begin position="1"/>
        <end position="66"/>
    </location>
</feature>
<evidence type="ECO:0000313" key="2">
    <source>
        <dbReference type="EMBL" id="SFH33506.1"/>
    </source>
</evidence>
<dbReference type="STRING" id="1436961.SAMN05421739_1128"/>
<dbReference type="Proteomes" id="UP000198724">
    <property type="component" value="Unassembled WGS sequence"/>
</dbReference>
<reference evidence="3" key="1">
    <citation type="submission" date="2016-10" db="EMBL/GenBank/DDBJ databases">
        <authorList>
            <person name="Varghese N."/>
            <person name="Submissions S."/>
        </authorList>
    </citation>
    <scope>NUCLEOTIDE SEQUENCE [LARGE SCALE GENOMIC DNA]</scope>
    <source>
        <strain evidence="3">LP51</strain>
    </source>
</reference>
<evidence type="ECO:0000313" key="3">
    <source>
        <dbReference type="Proteomes" id="UP000198724"/>
    </source>
</evidence>
<gene>
    <name evidence="2" type="ORF">SAMN05421739_1128</name>
</gene>
<organism evidence="2 3">
    <name type="scientific">Pontibacter chinhatensis</name>
    <dbReference type="NCBI Taxonomy" id="1436961"/>
    <lineage>
        <taxon>Bacteria</taxon>
        <taxon>Pseudomonadati</taxon>
        <taxon>Bacteroidota</taxon>
        <taxon>Cytophagia</taxon>
        <taxon>Cytophagales</taxon>
        <taxon>Hymenobacteraceae</taxon>
        <taxon>Pontibacter</taxon>
    </lineage>
</organism>
<keyword evidence="3" id="KW-1185">Reference proteome</keyword>
<dbReference type="OrthoDB" id="853816at2"/>
<feature type="compositionally biased region" description="Polar residues" evidence="1">
    <location>
        <begin position="47"/>
        <end position="66"/>
    </location>
</feature>
<evidence type="ECO:0000256" key="1">
    <source>
        <dbReference type="SAM" id="MobiDB-lite"/>
    </source>
</evidence>
<accession>A0A1I2Z7N6</accession>
<feature type="compositionally biased region" description="Basic and acidic residues" evidence="1">
    <location>
        <begin position="1"/>
        <end position="16"/>
    </location>
</feature>
<sequence>MSIKNENKKTLDELKKNNPNQEDPNKLMGNIEKNPVRSALNKDDTKVQNPNRNLAKGGNNTPYDKK</sequence>